<evidence type="ECO:0000313" key="1">
    <source>
        <dbReference type="EMBL" id="UTV28719.1"/>
    </source>
</evidence>
<keyword evidence="2" id="KW-1185">Reference proteome</keyword>
<reference evidence="1" key="1">
    <citation type="submission" date="2022-07" db="EMBL/GenBank/DDBJ databases">
        <title>Genome sequencing of Photobacterium atrarenae GJH2-4.</title>
        <authorList>
            <person name="Park S.-J."/>
        </authorList>
    </citation>
    <scope>NUCLEOTIDE SEQUENCE</scope>
    <source>
        <strain evidence="1">GJH2-4</strain>
    </source>
</reference>
<evidence type="ECO:0000313" key="2">
    <source>
        <dbReference type="Proteomes" id="UP001057998"/>
    </source>
</evidence>
<dbReference type="Pfam" id="PF19795">
    <property type="entry name" value="DUF6279"/>
    <property type="match status" value="1"/>
</dbReference>
<sequence length="282" mass="32538">MSRHLARYGVVVIALVVLCSCAVRLGYNTLNFWIPYYLSDYVTLTSSQKQVFGTALDQALANHRRQELPKIHRQLMALQTSLIEPLSYGGVRYYHDVFTRLGQDSAAMLAGPLAAVVKTFSSQQAGEMSRKFEARLNEILTERDPLSAAEKQRKRAARLADRAEDWIGRLSPEQRKLLEELAGYQVEMEPVFVSVWQDFLRNWSQLLATRAQPNLEGRMRALLQDLVAFRYPAKQAELDFYLNRRFELLSRLHHTMTERQQRHLDEKLTSLRKDVAVLINES</sequence>
<dbReference type="PROSITE" id="PS51257">
    <property type="entry name" value="PROKAR_LIPOPROTEIN"/>
    <property type="match status" value="1"/>
</dbReference>
<gene>
    <name evidence="1" type="ORF">NNL38_05590</name>
</gene>
<accession>A0ABY5GJ33</accession>
<dbReference type="RefSeq" id="WP_255390038.1">
    <property type="nucleotide sequence ID" value="NZ_CP101508.1"/>
</dbReference>
<organism evidence="1 2">
    <name type="scientific">Photobacterium atrarenae</name>
    <dbReference type="NCBI Taxonomy" id="865757"/>
    <lineage>
        <taxon>Bacteria</taxon>
        <taxon>Pseudomonadati</taxon>
        <taxon>Pseudomonadota</taxon>
        <taxon>Gammaproteobacteria</taxon>
        <taxon>Vibrionales</taxon>
        <taxon>Vibrionaceae</taxon>
        <taxon>Photobacterium</taxon>
    </lineage>
</organism>
<protein>
    <submittedName>
        <fullName evidence="1">DUF6279 family lipoprotein</fullName>
    </submittedName>
</protein>
<dbReference type="Proteomes" id="UP001057998">
    <property type="component" value="Chromosome 1"/>
</dbReference>
<proteinExistence type="predicted"/>
<name>A0ABY5GJ33_9GAMM</name>
<keyword evidence="1" id="KW-0449">Lipoprotein</keyword>
<dbReference type="EMBL" id="CP101508">
    <property type="protein sequence ID" value="UTV28719.1"/>
    <property type="molecule type" value="Genomic_DNA"/>
</dbReference>